<dbReference type="Pfam" id="PF02737">
    <property type="entry name" value="3HCDH_N"/>
    <property type="match status" value="1"/>
</dbReference>
<evidence type="ECO:0000256" key="7">
    <source>
        <dbReference type="ARBA" id="ARBA00023098"/>
    </source>
</evidence>
<dbReference type="GO" id="GO:0004300">
    <property type="term" value="F:enoyl-CoA hydratase activity"/>
    <property type="evidence" value="ECO:0007669"/>
    <property type="project" value="TreeGrafter"/>
</dbReference>
<keyword evidence="14" id="KW-1185">Reference proteome</keyword>
<feature type="domain" description="3-hydroxyacyl-CoA dehydrogenase NAD binding" evidence="12">
    <location>
        <begin position="315"/>
        <end position="493"/>
    </location>
</feature>
<comment type="catalytic activity">
    <reaction evidence="10">
        <text>a (3S)-3-hydroxyacyl-CoA + NAD(+) = a 3-oxoacyl-CoA + NADH + H(+)</text>
        <dbReference type="Rhea" id="RHEA:22432"/>
        <dbReference type="ChEBI" id="CHEBI:15378"/>
        <dbReference type="ChEBI" id="CHEBI:57318"/>
        <dbReference type="ChEBI" id="CHEBI:57540"/>
        <dbReference type="ChEBI" id="CHEBI:57945"/>
        <dbReference type="ChEBI" id="CHEBI:90726"/>
        <dbReference type="EC" id="1.1.1.35"/>
    </reaction>
</comment>
<dbReference type="InterPro" id="IPR029045">
    <property type="entry name" value="ClpP/crotonase-like_dom_sf"/>
</dbReference>
<dbReference type="InterPro" id="IPR006108">
    <property type="entry name" value="3HC_DH_C"/>
</dbReference>
<dbReference type="InterPro" id="IPR036291">
    <property type="entry name" value="NAD(P)-bd_dom_sf"/>
</dbReference>
<dbReference type="FunFam" id="3.40.50.720:FF:000009">
    <property type="entry name" value="Fatty oxidation complex, alpha subunit"/>
    <property type="match status" value="1"/>
</dbReference>
<comment type="caution">
    <text evidence="13">The sequence shown here is derived from an EMBL/GenBank/DDBJ whole genome shotgun (WGS) entry which is preliminary data.</text>
</comment>
<evidence type="ECO:0000256" key="9">
    <source>
        <dbReference type="ARBA" id="ARBA00023268"/>
    </source>
</evidence>
<comment type="similarity">
    <text evidence="2">In the central section; belongs to the 3-hydroxyacyl-CoA dehydrogenase family.</text>
</comment>
<evidence type="ECO:0000259" key="11">
    <source>
        <dbReference type="Pfam" id="PF00725"/>
    </source>
</evidence>
<gene>
    <name evidence="13" type="ORF">IX84_14770</name>
</gene>
<dbReference type="Proteomes" id="UP000029736">
    <property type="component" value="Unassembled WGS sequence"/>
</dbReference>
<dbReference type="Gene3D" id="1.10.1040.50">
    <property type="match status" value="1"/>
</dbReference>
<evidence type="ECO:0000256" key="3">
    <source>
        <dbReference type="ARBA" id="ARBA00022832"/>
    </source>
</evidence>
<dbReference type="InterPro" id="IPR001753">
    <property type="entry name" value="Enoyl-CoA_hydra/iso"/>
</dbReference>
<evidence type="ECO:0000256" key="6">
    <source>
        <dbReference type="ARBA" id="ARBA00023027"/>
    </source>
</evidence>
<dbReference type="PANTHER" id="PTHR43612:SF3">
    <property type="entry name" value="TRIFUNCTIONAL ENZYME SUBUNIT ALPHA, MITOCHONDRIAL"/>
    <property type="match status" value="1"/>
</dbReference>
<dbReference type="EMBL" id="JPOS01000035">
    <property type="protein sequence ID" value="KGE87476.1"/>
    <property type="molecule type" value="Genomic_DNA"/>
</dbReference>
<name>A0A098S5Z8_9BACT</name>
<keyword evidence="7" id="KW-0443">Lipid metabolism</keyword>
<comment type="pathway">
    <text evidence="1">Lipid metabolism; fatty acid beta-oxidation.</text>
</comment>
<dbReference type="GO" id="GO:0016509">
    <property type="term" value="F:long-chain (3S)-3-hydroxyacyl-CoA dehydrogenase (NAD+) activity"/>
    <property type="evidence" value="ECO:0007669"/>
    <property type="project" value="TreeGrafter"/>
</dbReference>
<dbReference type="GO" id="GO:0006635">
    <property type="term" value="P:fatty acid beta-oxidation"/>
    <property type="evidence" value="ECO:0007669"/>
    <property type="project" value="UniProtKB-UniPathway"/>
</dbReference>
<dbReference type="InterPro" id="IPR006176">
    <property type="entry name" value="3-OHacyl-CoA_DH_NAD-bd"/>
</dbReference>
<dbReference type="Pfam" id="PF00378">
    <property type="entry name" value="ECH_1"/>
    <property type="match status" value="1"/>
</dbReference>
<dbReference type="OrthoDB" id="9771883at2"/>
<dbReference type="CDD" id="cd06558">
    <property type="entry name" value="crotonase-like"/>
    <property type="match status" value="1"/>
</dbReference>
<dbReference type="SUPFAM" id="SSF51735">
    <property type="entry name" value="NAD(P)-binding Rossmann-fold domains"/>
    <property type="match status" value="1"/>
</dbReference>
<evidence type="ECO:0000256" key="2">
    <source>
        <dbReference type="ARBA" id="ARBA00007005"/>
    </source>
</evidence>
<keyword evidence="6" id="KW-0520">NAD</keyword>
<dbReference type="Pfam" id="PF00725">
    <property type="entry name" value="3HCDH"/>
    <property type="match status" value="1"/>
</dbReference>
<feature type="domain" description="3-hydroxyacyl-CoA dehydrogenase C-terminal" evidence="11">
    <location>
        <begin position="496"/>
        <end position="593"/>
    </location>
</feature>
<sequence length="704" mass="78537">MIYYKKDTDHVVTLTLDMAGRDTNIINHEVSRAFLPVIEHLRAEKQKGTLRGVIITSAKKTFCMGGDLEYLSKTDDPEAIFQLAEQLKTTFRALENPGVPVVAAINGSALGAGFELALACHHRIAIDKNTTRFGFPEAQLGLIPGGGGITRLTWLLGVQKAYPILTGGHRYNPQEALQLGLIDELAVNDREMKEKAKAWIMNTREARRPWDQKGATIPGGTAKDPAVVIFLRNESARLFATGAHRLPAQRALLSILYEGSKVDFDTASRLESRHFTSLLRSKETKNMIKAFWSDQNFIKNGGNRPKGFGKFRPRKVGIIGAGRMGSGIAYVCLDYGMEVVLKDVSKPIAERGLDYVSKRLEQMKASGRKKPEECEAMLRRIQTTESSADFEDCDLVIEAVFENRMVKQKVMREAEEYIDDYSLFGTNTISIPITKLAQGSLRPANYIGLHFFPPAEEVPLVEIVRGAETSDESVARAFDFVRAIRKTPIVVKDDWGFFAARVQNTFILEGITMLSEGYPPALIENLGVQAGMPKGALALADHLGLNMVLRYENQAAEHYGSKYIQHPAVEVLRVMLEELQRPGQQKRAGFYNYQGEQPAGLWKGLEEAFSSSKKRAKHEELMERFLFAQVLEAVWCMQEKVIHSVPAANLGSIFGWGFPAFKGGVIQYVNDYGVEAFIKRCGVFKKKYGQRFSVPSKLRSIVSQ</sequence>
<keyword evidence="9" id="KW-0511">Multifunctional enzyme</keyword>
<evidence type="ECO:0000256" key="10">
    <source>
        <dbReference type="ARBA" id="ARBA00049556"/>
    </source>
</evidence>
<proteinExistence type="inferred from homology"/>
<organism evidence="13 14">
    <name type="scientific">Phaeodactylibacter xiamenensis</name>
    <dbReference type="NCBI Taxonomy" id="1524460"/>
    <lineage>
        <taxon>Bacteria</taxon>
        <taxon>Pseudomonadati</taxon>
        <taxon>Bacteroidota</taxon>
        <taxon>Saprospiria</taxon>
        <taxon>Saprospirales</taxon>
        <taxon>Haliscomenobacteraceae</taxon>
        <taxon>Phaeodactylibacter</taxon>
    </lineage>
</organism>
<dbReference type="SUPFAM" id="SSF48179">
    <property type="entry name" value="6-phosphogluconate dehydrogenase C-terminal domain-like"/>
    <property type="match status" value="2"/>
</dbReference>
<dbReference type="InterPro" id="IPR008927">
    <property type="entry name" value="6-PGluconate_DH-like_C_sf"/>
</dbReference>
<dbReference type="STRING" id="1524460.IX84_14770"/>
<protein>
    <submittedName>
        <fullName evidence="13">3-hydroxybutyryl-CoA epimerase</fullName>
    </submittedName>
</protein>
<reference evidence="13 14" key="1">
    <citation type="journal article" date="2014" name="Int. J. Syst. Evol. Microbiol.">
        <title>Phaeodactylibacter xiamenensis gen. nov., sp. nov., a member of the family Saprospiraceae isolated from the marine alga Phaeodactylum tricornutum.</title>
        <authorList>
            <person name="Chen Z.Jr."/>
            <person name="Lei X."/>
            <person name="Lai Q."/>
            <person name="Li Y."/>
            <person name="Zhang B."/>
            <person name="Zhang J."/>
            <person name="Zhang H."/>
            <person name="Yang L."/>
            <person name="Zheng W."/>
            <person name="Tian Y."/>
            <person name="Yu Z."/>
            <person name="Xu H.Jr."/>
            <person name="Zheng T."/>
        </authorList>
    </citation>
    <scope>NUCLEOTIDE SEQUENCE [LARGE SCALE GENOMIC DNA]</scope>
    <source>
        <strain evidence="13 14">KD52</strain>
    </source>
</reference>
<keyword evidence="4" id="KW-0442">Lipid degradation</keyword>
<evidence type="ECO:0000313" key="14">
    <source>
        <dbReference type="Proteomes" id="UP000029736"/>
    </source>
</evidence>
<evidence type="ECO:0000256" key="8">
    <source>
        <dbReference type="ARBA" id="ARBA00023239"/>
    </source>
</evidence>
<dbReference type="PANTHER" id="PTHR43612">
    <property type="entry name" value="TRIFUNCTIONAL ENZYME SUBUNIT ALPHA"/>
    <property type="match status" value="1"/>
</dbReference>
<dbReference type="AlphaFoldDB" id="A0A098S5Z8"/>
<keyword evidence="5" id="KW-0560">Oxidoreductase</keyword>
<dbReference type="GO" id="GO:0070403">
    <property type="term" value="F:NAD+ binding"/>
    <property type="evidence" value="ECO:0007669"/>
    <property type="project" value="InterPro"/>
</dbReference>
<evidence type="ECO:0000256" key="1">
    <source>
        <dbReference type="ARBA" id="ARBA00005005"/>
    </source>
</evidence>
<dbReference type="Gene3D" id="3.90.226.10">
    <property type="entry name" value="2-enoyl-CoA Hydratase, Chain A, domain 1"/>
    <property type="match status" value="1"/>
</dbReference>
<dbReference type="RefSeq" id="WP_044221894.1">
    <property type="nucleotide sequence ID" value="NZ_JBKAGJ010000044.1"/>
</dbReference>
<evidence type="ECO:0000256" key="5">
    <source>
        <dbReference type="ARBA" id="ARBA00023002"/>
    </source>
</evidence>
<evidence type="ECO:0000259" key="12">
    <source>
        <dbReference type="Pfam" id="PF02737"/>
    </source>
</evidence>
<keyword evidence="3" id="KW-0276">Fatty acid metabolism</keyword>
<accession>A0A098S5Z8</accession>
<keyword evidence="8" id="KW-0456">Lyase</keyword>
<evidence type="ECO:0000256" key="4">
    <source>
        <dbReference type="ARBA" id="ARBA00022963"/>
    </source>
</evidence>
<dbReference type="UniPathway" id="UPA00659"/>
<dbReference type="SUPFAM" id="SSF52096">
    <property type="entry name" value="ClpP/crotonase"/>
    <property type="match status" value="1"/>
</dbReference>
<evidence type="ECO:0000313" key="13">
    <source>
        <dbReference type="EMBL" id="KGE87476.1"/>
    </source>
</evidence>
<dbReference type="InterPro" id="IPR050136">
    <property type="entry name" value="FA_oxidation_alpha_subunit"/>
</dbReference>
<dbReference type="Gene3D" id="3.40.50.720">
    <property type="entry name" value="NAD(P)-binding Rossmann-like Domain"/>
    <property type="match status" value="1"/>
</dbReference>